<dbReference type="Pfam" id="PF05193">
    <property type="entry name" value="Peptidase_M16_C"/>
    <property type="match status" value="2"/>
</dbReference>
<dbReference type="PANTHER" id="PTHR11851">
    <property type="entry name" value="METALLOPROTEASE"/>
    <property type="match status" value="1"/>
</dbReference>
<evidence type="ECO:0000259" key="3">
    <source>
        <dbReference type="Pfam" id="PF00675"/>
    </source>
</evidence>
<dbReference type="GO" id="GO:0046872">
    <property type="term" value="F:metal ion binding"/>
    <property type="evidence" value="ECO:0007669"/>
    <property type="project" value="InterPro"/>
</dbReference>
<sequence>MMRRLVLAAALAALLPNAVSTATAANSPRSGSAVAAVAPIDIESLRIAHETFVLPNGLTVIVHSDHSVPLVGVNVWYHVGSRNEQRGRTGFAHLFEHFFFNGSENYPHGFREAMDDLGANNRNGTTNGDRTNFFEDVPVSALERTLYLEADRMGFLAGNLSDDMLERERGVVQNEKRQGENAPYGRVFGRLVETMYPYSHPYSWSTIGSMEDLQAATMDDIRRWYADWYGPNNAVLVLAGDITVERAKELVTRYFGGIAPGVPVARQERWVPELDADIRDRMQDRVPQTRIYRTWHVPPFGDREAHDLELFAEVLSGSESSPLDRALVYGSGNATRVSASIMASELSGLFMVTADVKPGVDPAVVEAELDAVLEAALTRAPTRAELDRARAREVSGFVRGTERLGGFGGRSDVLAQSMTYLGSADGYLQRFRNFSAATPESVRATAAAWLRKPSYTLQVDPFPPLRAVAGDVDRSVLPALADAPAVDFPDVQRATLGNGIDVVLLERHSTPLLNIALVTDAGTAADPAAAPGTATMALNLLLKGTTRRDAFRIADDRDALGATLGVGNSLDQSFVRMTALPANLRASLDLLADVARNPAFPDDMVDLQREQQLAMIGQSRANPGAAANRLLPTLLYAEGSPYAQPGGGLGTETAVAGLDRAALAAWHQQWFVPANTTLIIAGDITMDALLPALEASFGDWRGGAAPSKPAAAGNPAAGGRIYLVDKPGAPQSVIAAAHVTSAPGAPEDLALETVIRNFGGMATSRLNRNLRLEKHWSYGASGFVSGSRGQRTFAVFAPVQTDRTVDSMREVLREIEGVAGARPIAGEEFESILRSQVARLPGRFETLDSLVAAATDIVNTGRDPAYYDDYAANIATLTPEALNAAAAATVKPDGLTWVVIGDLKQIEAGIRALGWGEVVVLPAVP</sequence>
<dbReference type="SUPFAM" id="SSF63411">
    <property type="entry name" value="LuxS/MPP-like metallohydrolase"/>
    <property type="match status" value="4"/>
</dbReference>
<name>A0A091B826_9GAMM</name>
<dbReference type="OrthoDB" id="9811314at2"/>
<evidence type="ECO:0000256" key="1">
    <source>
        <dbReference type="ARBA" id="ARBA00007261"/>
    </source>
</evidence>
<dbReference type="eggNOG" id="COG0612">
    <property type="taxonomic scope" value="Bacteria"/>
</dbReference>
<dbReference type="STRING" id="1121013.GCA_000426365_02632"/>
<dbReference type="InterPro" id="IPR050361">
    <property type="entry name" value="MPP/UQCRC_Complex"/>
</dbReference>
<dbReference type="InterPro" id="IPR007863">
    <property type="entry name" value="Peptidase_M16_C"/>
</dbReference>
<keyword evidence="2" id="KW-0732">Signal</keyword>
<dbReference type="AlphaFoldDB" id="A0A091B826"/>
<comment type="similarity">
    <text evidence="1">Belongs to the peptidase M16 family.</text>
</comment>
<evidence type="ECO:0008006" key="7">
    <source>
        <dbReference type="Google" id="ProtNLM"/>
    </source>
</evidence>
<dbReference type="Proteomes" id="UP000029391">
    <property type="component" value="Unassembled WGS sequence"/>
</dbReference>
<feature type="domain" description="Peptidase M16 N-terminal" evidence="3">
    <location>
        <begin position="60"/>
        <end position="196"/>
    </location>
</feature>
<feature type="signal peptide" evidence="2">
    <location>
        <begin position="1"/>
        <end position="24"/>
    </location>
</feature>
<evidence type="ECO:0000313" key="6">
    <source>
        <dbReference type="Proteomes" id="UP000029391"/>
    </source>
</evidence>
<dbReference type="Gene3D" id="3.30.830.10">
    <property type="entry name" value="Metalloenzyme, LuxS/M16 peptidase-like"/>
    <property type="match status" value="4"/>
</dbReference>
<evidence type="ECO:0000256" key="2">
    <source>
        <dbReference type="SAM" id="SignalP"/>
    </source>
</evidence>
<gene>
    <name evidence="5" type="ORF">P873_13455</name>
</gene>
<dbReference type="EMBL" id="AWXU01000048">
    <property type="protein sequence ID" value="KFN48813.1"/>
    <property type="molecule type" value="Genomic_DNA"/>
</dbReference>
<dbReference type="PANTHER" id="PTHR11851:SF49">
    <property type="entry name" value="MITOCHONDRIAL-PROCESSING PEPTIDASE SUBUNIT ALPHA"/>
    <property type="match status" value="1"/>
</dbReference>
<proteinExistence type="inferred from homology"/>
<evidence type="ECO:0000259" key="4">
    <source>
        <dbReference type="Pfam" id="PF05193"/>
    </source>
</evidence>
<dbReference type="InterPro" id="IPR011765">
    <property type="entry name" value="Pept_M16_N"/>
</dbReference>
<feature type="domain" description="Peptidase M16 C-terminal" evidence="4">
    <location>
        <begin position="658"/>
        <end position="831"/>
    </location>
</feature>
<organism evidence="5 6">
    <name type="scientific">Arenimonas composti TR7-09 = DSM 18010</name>
    <dbReference type="NCBI Taxonomy" id="1121013"/>
    <lineage>
        <taxon>Bacteria</taxon>
        <taxon>Pseudomonadati</taxon>
        <taxon>Pseudomonadota</taxon>
        <taxon>Gammaproteobacteria</taxon>
        <taxon>Lysobacterales</taxon>
        <taxon>Lysobacteraceae</taxon>
        <taxon>Arenimonas</taxon>
    </lineage>
</organism>
<dbReference type="InterPro" id="IPR011249">
    <property type="entry name" value="Metalloenz_LuxS/M16"/>
</dbReference>
<keyword evidence="6" id="KW-1185">Reference proteome</keyword>
<feature type="chain" id="PRO_5001869553" description="Peptidase M16" evidence="2">
    <location>
        <begin position="25"/>
        <end position="925"/>
    </location>
</feature>
<feature type="domain" description="Peptidase M16 N-terminal" evidence="3">
    <location>
        <begin position="502"/>
        <end position="633"/>
    </location>
</feature>
<feature type="domain" description="Peptidase M16 C-terminal" evidence="4">
    <location>
        <begin position="217"/>
        <end position="391"/>
    </location>
</feature>
<dbReference type="Pfam" id="PF00675">
    <property type="entry name" value="Peptidase_M16"/>
    <property type="match status" value="2"/>
</dbReference>
<protein>
    <recommendedName>
        <fullName evidence="7">Peptidase M16</fullName>
    </recommendedName>
</protein>
<reference evidence="5 6" key="1">
    <citation type="submission" date="2013-09" db="EMBL/GenBank/DDBJ databases">
        <title>Genome sequencing of Arenimonas composti.</title>
        <authorList>
            <person name="Chen F."/>
            <person name="Wang G."/>
        </authorList>
    </citation>
    <scope>NUCLEOTIDE SEQUENCE [LARGE SCALE GENOMIC DNA]</scope>
    <source>
        <strain evidence="5 6">TR7-09</strain>
    </source>
</reference>
<accession>A0A091B826</accession>
<comment type="caution">
    <text evidence="5">The sequence shown here is derived from an EMBL/GenBank/DDBJ whole genome shotgun (WGS) entry which is preliminary data.</text>
</comment>
<evidence type="ECO:0000313" key="5">
    <source>
        <dbReference type="EMBL" id="KFN48813.1"/>
    </source>
</evidence>